<keyword evidence="5 7" id="KW-1133">Transmembrane helix</keyword>
<keyword evidence="2" id="KW-0813">Transport</keyword>
<feature type="transmembrane region" description="Helical" evidence="7">
    <location>
        <begin position="151"/>
        <end position="173"/>
    </location>
</feature>
<dbReference type="Pfam" id="PF07690">
    <property type="entry name" value="MFS_1"/>
    <property type="match status" value="2"/>
</dbReference>
<keyword evidence="4 7" id="KW-0812">Transmembrane</keyword>
<feature type="transmembrane region" description="Helical" evidence="7">
    <location>
        <begin position="32"/>
        <end position="54"/>
    </location>
</feature>
<feature type="domain" description="Major facilitator superfamily (MFS) profile" evidence="8">
    <location>
        <begin position="1"/>
        <end position="372"/>
    </location>
</feature>
<evidence type="ECO:0000256" key="1">
    <source>
        <dbReference type="ARBA" id="ARBA00004651"/>
    </source>
</evidence>
<feature type="transmembrane region" description="Helical" evidence="7">
    <location>
        <begin position="284"/>
        <end position="306"/>
    </location>
</feature>
<reference evidence="9 10" key="1">
    <citation type="journal article" date="2016" name="Nat. Commun.">
        <title>Thousands of microbial genomes shed light on interconnected biogeochemical processes in an aquifer system.</title>
        <authorList>
            <person name="Anantharaman K."/>
            <person name="Brown C.T."/>
            <person name="Hug L.A."/>
            <person name="Sharon I."/>
            <person name="Castelle C.J."/>
            <person name="Probst A.J."/>
            <person name="Thomas B.C."/>
            <person name="Singh A."/>
            <person name="Wilkins M.J."/>
            <person name="Karaoz U."/>
            <person name="Brodie E.L."/>
            <person name="Williams K.H."/>
            <person name="Hubbard S.S."/>
            <person name="Banfield J.F."/>
        </authorList>
    </citation>
    <scope>NUCLEOTIDE SEQUENCE [LARGE SCALE GENOMIC DNA]</scope>
    <source>
        <strain evidence="10">RBG_16_55_9</strain>
    </source>
</reference>
<protein>
    <recommendedName>
        <fullName evidence="8">Major facilitator superfamily (MFS) profile domain-containing protein</fullName>
    </recommendedName>
</protein>
<feature type="transmembrane region" description="Helical" evidence="7">
    <location>
        <begin position="222"/>
        <end position="248"/>
    </location>
</feature>
<name>A0A1F5URA3_FRAXR</name>
<dbReference type="SUPFAM" id="SSF103473">
    <property type="entry name" value="MFS general substrate transporter"/>
    <property type="match status" value="1"/>
</dbReference>
<dbReference type="InterPro" id="IPR050171">
    <property type="entry name" value="MFS_Transporters"/>
</dbReference>
<dbReference type="STRING" id="1817864.A2Z21_01335"/>
<evidence type="ECO:0000256" key="4">
    <source>
        <dbReference type="ARBA" id="ARBA00022692"/>
    </source>
</evidence>
<keyword evidence="3" id="KW-1003">Cell membrane</keyword>
<dbReference type="Proteomes" id="UP000179157">
    <property type="component" value="Unassembled WGS sequence"/>
</dbReference>
<evidence type="ECO:0000256" key="7">
    <source>
        <dbReference type="SAM" id="Phobius"/>
    </source>
</evidence>
<evidence type="ECO:0000256" key="2">
    <source>
        <dbReference type="ARBA" id="ARBA00022448"/>
    </source>
</evidence>
<keyword evidence="6 7" id="KW-0472">Membrane</keyword>
<feature type="transmembrane region" description="Helical" evidence="7">
    <location>
        <begin position="343"/>
        <end position="365"/>
    </location>
</feature>
<evidence type="ECO:0000256" key="5">
    <source>
        <dbReference type="ARBA" id="ARBA00022989"/>
    </source>
</evidence>
<dbReference type="PRINTS" id="PR01035">
    <property type="entry name" value="TCRTETA"/>
</dbReference>
<dbReference type="PROSITE" id="PS50850">
    <property type="entry name" value="MFS"/>
    <property type="match status" value="1"/>
</dbReference>
<feature type="transmembrane region" description="Helical" evidence="7">
    <location>
        <begin position="194"/>
        <end position="216"/>
    </location>
</feature>
<dbReference type="AlphaFoldDB" id="A0A1F5URA3"/>
<dbReference type="InterPro" id="IPR020846">
    <property type="entry name" value="MFS_dom"/>
</dbReference>
<evidence type="ECO:0000259" key="8">
    <source>
        <dbReference type="PROSITE" id="PS50850"/>
    </source>
</evidence>
<feature type="transmembrane region" description="Helical" evidence="7">
    <location>
        <begin position="66"/>
        <end position="85"/>
    </location>
</feature>
<comment type="subcellular location">
    <subcellularLocation>
        <location evidence="1">Cell membrane</location>
        <topology evidence="1">Multi-pass membrane protein</topology>
    </subcellularLocation>
</comment>
<evidence type="ECO:0000313" key="10">
    <source>
        <dbReference type="Proteomes" id="UP000179157"/>
    </source>
</evidence>
<organism evidence="9 10">
    <name type="scientific">Fraserbacteria sp. (strain RBG_16_55_9)</name>
    <dbReference type="NCBI Taxonomy" id="1817864"/>
    <lineage>
        <taxon>Bacteria</taxon>
        <taxon>Candidatus Fraseribacteriota</taxon>
    </lineage>
</organism>
<feature type="transmembrane region" description="Helical" evidence="7">
    <location>
        <begin position="124"/>
        <end position="145"/>
    </location>
</feature>
<dbReference type="Gene3D" id="1.20.1250.20">
    <property type="entry name" value="MFS general substrate transporter like domains"/>
    <property type="match status" value="2"/>
</dbReference>
<dbReference type="InterPro" id="IPR001958">
    <property type="entry name" value="Tet-R_TetA/multi-R_MdtG-like"/>
</dbReference>
<dbReference type="EMBL" id="MFGX01000098">
    <property type="protein sequence ID" value="OGF53683.1"/>
    <property type="molecule type" value="Genomic_DNA"/>
</dbReference>
<accession>A0A1F5URA3</accession>
<feature type="transmembrane region" description="Helical" evidence="7">
    <location>
        <begin position="260"/>
        <end position="278"/>
    </location>
</feature>
<dbReference type="InterPro" id="IPR036259">
    <property type="entry name" value="MFS_trans_sf"/>
</dbReference>
<dbReference type="CDD" id="cd17325">
    <property type="entry name" value="MFS_MdtG_SLC18_like"/>
    <property type="match status" value="1"/>
</dbReference>
<feature type="transmembrane region" description="Helical" evidence="7">
    <location>
        <begin position="7"/>
        <end position="26"/>
    </location>
</feature>
<proteinExistence type="predicted"/>
<comment type="caution">
    <text evidence="9">The sequence shown here is derived from an EMBL/GenBank/DDBJ whole genome shotgun (WGS) entry which is preliminary data.</text>
</comment>
<dbReference type="GO" id="GO:0005886">
    <property type="term" value="C:plasma membrane"/>
    <property type="evidence" value="ECO:0007669"/>
    <property type="project" value="UniProtKB-SubCell"/>
</dbReference>
<dbReference type="GO" id="GO:0022857">
    <property type="term" value="F:transmembrane transporter activity"/>
    <property type="evidence" value="ECO:0007669"/>
    <property type="project" value="InterPro"/>
</dbReference>
<dbReference type="InterPro" id="IPR011701">
    <property type="entry name" value="MFS"/>
</dbReference>
<evidence type="ECO:0000256" key="3">
    <source>
        <dbReference type="ARBA" id="ARBA00022475"/>
    </source>
</evidence>
<evidence type="ECO:0000256" key="6">
    <source>
        <dbReference type="ARBA" id="ARBA00023136"/>
    </source>
</evidence>
<evidence type="ECO:0000313" key="9">
    <source>
        <dbReference type="EMBL" id="OGF53683.1"/>
    </source>
</evidence>
<sequence>MLSFNLVNLFSGFSFFGFILLIPLFANELGMSLTQIGLTLAVFSVGVILFSPLWGHLSDRYGHRRLFLVFGNLLFFISSLLYVYVHTVEGLVVLRFLQGIGFATNPMLTALFSDHFGDQAGRRFGAFSAANAVGAGLGSLLSGILADALGIRWVFAIVSFVILLSIGAIYWGLPEEIVPGPAEGTHENHRVPGKLFYLYGTIFVRHSAAVALWSIFPLYLRSFVGSLSLVGAINGVNMLIQPLFMLALGKYAERWDKLQMVLIGVAGSVVTFLVYALAPSVWQIVVGQIMIAASWSVMFIGMNLYMIEEVPQGSRGKAFGYLQSSFTSASSVGPLIGGTLSDAYGIQGMILSASGLMLMSLPFLLKLQAMERRAHAKPSC</sequence>
<gene>
    <name evidence="9" type="ORF">A2Z21_01335</name>
</gene>
<dbReference type="PANTHER" id="PTHR23517">
    <property type="entry name" value="RESISTANCE PROTEIN MDTM, PUTATIVE-RELATED-RELATED"/>
    <property type="match status" value="1"/>
</dbReference>
<dbReference type="PANTHER" id="PTHR23517:SF3">
    <property type="entry name" value="INTEGRAL MEMBRANE TRANSPORT PROTEIN"/>
    <property type="match status" value="1"/>
</dbReference>